<proteinExistence type="predicted"/>
<accession>A0ABT1MN88</accession>
<dbReference type="SUPFAM" id="SSF52540">
    <property type="entry name" value="P-loop containing nucleoside triphosphate hydrolases"/>
    <property type="match status" value="1"/>
</dbReference>
<dbReference type="RefSeq" id="WP_255328766.1">
    <property type="nucleotide sequence ID" value="NZ_JAKZEU010000002.1"/>
</dbReference>
<reference evidence="1 2" key="1">
    <citation type="submission" date="2022-03" db="EMBL/GenBank/DDBJ databases">
        <authorList>
            <person name="He Y."/>
        </authorList>
    </citation>
    <scope>NUCLEOTIDE SEQUENCE [LARGE SCALE GENOMIC DNA]</scope>
    <source>
        <strain evidence="1 2">TK19116</strain>
    </source>
</reference>
<evidence type="ECO:0000313" key="1">
    <source>
        <dbReference type="EMBL" id="MCQ0969748.1"/>
    </source>
</evidence>
<dbReference type="Proteomes" id="UP001203945">
    <property type="component" value="Unassembled WGS sequence"/>
</dbReference>
<sequence>MNTHSRDALAAVTSIDSLKGLPEAEGVDVLIHVGVHKTGTTWLQRELFGKSNEIIFEPSHEPSHKAFLIQPAASFTLDIVREQYGGLLHQARSQGKPLVISDEALGGRAFHQKYYREIAAHRLHAAFPNATILVTVREQRALLSSLYGEYLRYGYSSTLEQFLNRESPNPSLEPTLDFSYYEYDRTQTFYESLFGANKVIVAPMLWTLADPWGLVDRVNRTFSSKLTLPAATTTERTVRPAMSEWARRVLRRMNGLVPQDSRHLMKPSKFSPNSIAYQVDRLTPTWAREKGKRNQKNIVDALVGDYYALSNARFAKMSGIDLKSLGYVVADTV</sequence>
<name>A0ABT1MN88_9RHOB</name>
<organism evidence="1 2">
    <name type="scientific">Paracoccus albicereus</name>
    <dbReference type="NCBI Taxonomy" id="2922394"/>
    <lineage>
        <taxon>Bacteria</taxon>
        <taxon>Pseudomonadati</taxon>
        <taxon>Pseudomonadota</taxon>
        <taxon>Alphaproteobacteria</taxon>
        <taxon>Rhodobacterales</taxon>
        <taxon>Paracoccaceae</taxon>
        <taxon>Paracoccus</taxon>
    </lineage>
</organism>
<evidence type="ECO:0008006" key="3">
    <source>
        <dbReference type="Google" id="ProtNLM"/>
    </source>
</evidence>
<dbReference type="EMBL" id="JAKZEU010000002">
    <property type="protein sequence ID" value="MCQ0969748.1"/>
    <property type="molecule type" value="Genomic_DNA"/>
</dbReference>
<dbReference type="Gene3D" id="3.40.50.300">
    <property type="entry name" value="P-loop containing nucleotide triphosphate hydrolases"/>
    <property type="match status" value="1"/>
</dbReference>
<dbReference type="InterPro" id="IPR027417">
    <property type="entry name" value="P-loop_NTPase"/>
</dbReference>
<gene>
    <name evidence="1" type="ORF">MLD63_04815</name>
</gene>
<evidence type="ECO:0000313" key="2">
    <source>
        <dbReference type="Proteomes" id="UP001203945"/>
    </source>
</evidence>
<keyword evidence="2" id="KW-1185">Reference proteome</keyword>
<protein>
    <recommendedName>
        <fullName evidence="3">Sulfotransferase domain-containing protein</fullName>
    </recommendedName>
</protein>
<comment type="caution">
    <text evidence="1">The sequence shown here is derived from an EMBL/GenBank/DDBJ whole genome shotgun (WGS) entry which is preliminary data.</text>
</comment>